<organism evidence="1 2">
    <name type="scientific">Slackia piriformis YIT 12062</name>
    <dbReference type="NCBI Taxonomy" id="742818"/>
    <lineage>
        <taxon>Bacteria</taxon>
        <taxon>Bacillati</taxon>
        <taxon>Actinomycetota</taxon>
        <taxon>Coriobacteriia</taxon>
        <taxon>Eggerthellales</taxon>
        <taxon>Eggerthellaceae</taxon>
        <taxon>Slackia</taxon>
    </lineage>
</organism>
<accession>K0YW22</accession>
<name>K0YW22_9ACTN</name>
<comment type="caution">
    <text evidence="1">The sequence shown here is derived from an EMBL/GenBank/DDBJ whole genome shotgun (WGS) entry which is preliminary data.</text>
</comment>
<reference evidence="1 2" key="1">
    <citation type="submission" date="2012-08" db="EMBL/GenBank/DDBJ databases">
        <title>The Genome Sequence of Slackia piriformis YIT 12062.</title>
        <authorList>
            <consortium name="The Broad Institute Genome Sequencing Platform"/>
            <person name="Earl A."/>
            <person name="Ward D."/>
            <person name="Feldgarden M."/>
            <person name="Gevers D."/>
            <person name="Morotomi M."/>
            <person name="Walker B."/>
            <person name="Young S.K."/>
            <person name="Zeng Q."/>
            <person name="Gargeya S."/>
            <person name="Fitzgerald M."/>
            <person name="Haas B."/>
            <person name="Abouelleil A."/>
            <person name="Alvarado L."/>
            <person name="Arachchi H.M."/>
            <person name="Berlin A.M."/>
            <person name="Chapman S.B."/>
            <person name="Goldberg J."/>
            <person name="Griggs A."/>
            <person name="Gujja S."/>
            <person name="Hansen M."/>
            <person name="Howarth C."/>
            <person name="Imamovic A."/>
            <person name="Larimer J."/>
            <person name="McCowen C."/>
            <person name="Montmayeur A."/>
            <person name="Murphy C."/>
            <person name="Neiman D."/>
            <person name="Pearson M."/>
            <person name="Priest M."/>
            <person name="Roberts A."/>
            <person name="Saif S."/>
            <person name="Shea T."/>
            <person name="Sisk P."/>
            <person name="Sykes S."/>
            <person name="Wortman J."/>
            <person name="Nusbaum C."/>
            <person name="Birren B."/>
        </authorList>
    </citation>
    <scope>NUCLEOTIDE SEQUENCE [LARGE SCALE GENOMIC DNA]</scope>
    <source>
        <strain evidence="1 2">YIT 12062</strain>
    </source>
</reference>
<dbReference type="AlphaFoldDB" id="K0YW22"/>
<keyword evidence="2" id="KW-1185">Reference proteome</keyword>
<dbReference type="InParanoid" id="K0YW22"/>
<dbReference type="EMBL" id="ADMD01000007">
    <property type="protein sequence ID" value="EJZ83649.1"/>
    <property type="molecule type" value="Genomic_DNA"/>
</dbReference>
<gene>
    <name evidence="1" type="ORF">HMPREF9451_01169</name>
</gene>
<dbReference type="PATRIC" id="fig|742818.3.peg.1228"/>
<dbReference type="Proteomes" id="UP000006069">
    <property type="component" value="Unassembled WGS sequence"/>
</dbReference>
<evidence type="ECO:0000313" key="2">
    <source>
        <dbReference type="Proteomes" id="UP000006069"/>
    </source>
</evidence>
<proteinExistence type="predicted"/>
<sequence length="128" mass="13849">MNYDDTTIDLPAGFSVDYNGLSADVESVAISPIGITVDYTAHDVMNWQEQSDGKMSDHNSAEMDRIMNLPILITLSDGTVLDATESGASSRTNDDGTTNVHKSYVFDVLANPEDVTSVTIADMKVWQG</sequence>
<evidence type="ECO:0000313" key="1">
    <source>
        <dbReference type="EMBL" id="EJZ83649.1"/>
    </source>
</evidence>
<dbReference type="HOGENOM" id="CLU_1958122_0_0_11"/>
<protein>
    <submittedName>
        <fullName evidence="1">Uncharacterized protein</fullName>
    </submittedName>
</protein>